<protein>
    <submittedName>
        <fullName evidence="1">Uncharacterized protein</fullName>
    </submittedName>
</protein>
<gene>
    <name evidence="1" type="ORF">AZ78_1990</name>
</gene>
<name>A0A108U8D0_9GAMM</name>
<dbReference type="OrthoDB" id="6058988at2"/>
<organism evidence="1 2">
    <name type="scientific">Lysobacter capsici AZ78</name>
    <dbReference type="NCBI Taxonomy" id="1444315"/>
    <lineage>
        <taxon>Bacteria</taxon>
        <taxon>Pseudomonadati</taxon>
        <taxon>Pseudomonadota</taxon>
        <taxon>Gammaproteobacteria</taxon>
        <taxon>Lysobacterales</taxon>
        <taxon>Lysobacteraceae</taxon>
        <taxon>Lysobacter</taxon>
    </lineage>
</organism>
<dbReference type="Proteomes" id="UP000023435">
    <property type="component" value="Unassembled WGS sequence"/>
</dbReference>
<dbReference type="RefSeq" id="WP_036106710.1">
    <property type="nucleotide sequence ID" value="NZ_JAJA02000001.1"/>
</dbReference>
<evidence type="ECO:0000313" key="2">
    <source>
        <dbReference type="Proteomes" id="UP000023435"/>
    </source>
</evidence>
<proteinExistence type="predicted"/>
<evidence type="ECO:0000313" key="1">
    <source>
        <dbReference type="EMBL" id="KWS04441.1"/>
    </source>
</evidence>
<dbReference type="AlphaFoldDB" id="A0A108U8D0"/>
<comment type="caution">
    <text evidence="1">The sequence shown here is derived from an EMBL/GenBank/DDBJ whole genome shotgun (WGS) entry which is preliminary data.</text>
</comment>
<reference evidence="1 2" key="1">
    <citation type="journal article" date="2014" name="Genome Announc.">
        <title>Draft Genome Sequence of Lysobacter capsici AZ78, a Bacterium Antagonistic to Plant-Pathogenic Oomycetes.</title>
        <authorList>
            <person name="Puopolo G."/>
            <person name="Sonego P."/>
            <person name="Engelen K."/>
            <person name="Pertot I."/>
        </authorList>
    </citation>
    <scope>NUCLEOTIDE SEQUENCE [LARGE SCALE GENOMIC DNA]</scope>
    <source>
        <strain evidence="1 2">AZ78</strain>
    </source>
</reference>
<accession>A0A108U8D0</accession>
<dbReference type="EMBL" id="JAJA02000001">
    <property type="protein sequence ID" value="KWS04441.1"/>
    <property type="molecule type" value="Genomic_DNA"/>
</dbReference>
<keyword evidence="2" id="KW-1185">Reference proteome</keyword>
<sequence>MSAQHFAIYFSDSAFRLTDGEQALGEIGVEVARDGDILQLSGEDLPRFAVRLLAGDSVAAQARRLAEGAGRATPEGEALSRCDRCFVVEIEDFDEALDEINTMMEVQAALQDASGGVLFLSWNGHLSLPYAG</sequence>